<organism evidence="1 2">
    <name type="scientific">Adineta steineri</name>
    <dbReference type="NCBI Taxonomy" id="433720"/>
    <lineage>
        <taxon>Eukaryota</taxon>
        <taxon>Metazoa</taxon>
        <taxon>Spiralia</taxon>
        <taxon>Gnathifera</taxon>
        <taxon>Rotifera</taxon>
        <taxon>Eurotatoria</taxon>
        <taxon>Bdelloidea</taxon>
        <taxon>Adinetida</taxon>
        <taxon>Adinetidae</taxon>
        <taxon>Adineta</taxon>
    </lineage>
</organism>
<dbReference type="PANTHER" id="PTHR24121:SF23">
    <property type="entry name" value="NO MECHANORECEPTOR POTENTIAL C, ISOFORM H"/>
    <property type="match status" value="1"/>
</dbReference>
<accession>A0A820PTU0</accession>
<dbReference type="AlphaFoldDB" id="A0A820PTU0"/>
<dbReference type="InterPro" id="IPR002110">
    <property type="entry name" value="Ankyrin_rpt"/>
</dbReference>
<comment type="caution">
    <text evidence="1">The sequence shown here is derived from an EMBL/GenBank/DDBJ whole genome shotgun (WGS) entry which is preliminary data.</text>
</comment>
<dbReference type="EMBL" id="CAJOAY010029215">
    <property type="protein sequence ID" value="CAF4411365.1"/>
    <property type="molecule type" value="Genomic_DNA"/>
</dbReference>
<name>A0A820PTU0_9BILA</name>
<dbReference type="SUPFAM" id="SSF48403">
    <property type="entry name" value="Ankyrin repeat"/>
    <property type="match status" value="1"/>
</dbReference>
<dbReference type="Proteomes" id="UP000663881">
    <property type="component" value="Unassembled WGS sequence"/>
</dbReference>
<gene>
    <name evidence="1" type="ORF">OKA104_LOCUS51967</name>
</gene>
<sequence>MLISETSHANTLLNIRGQTPLLCAIESGSTSTATLLMEQDHLSLTCKDNMGSSVFHYATEQCNDIVLSRAIALLKRLSSSASRITALQRLIERNANGKTPFVIAIEKGSLKCVKYILSSKWLHRSVGIEDFINADSIKTAIDKD</sequence>
<dbReference type="Gene3D" id="1.25.40.20">
    <property type="entry name" value="Ankyrin repeat-containing domain"/>
    <property type="match status" value="1"/>
</dbReference>
<evidence type="ECO:0000313" key="1">
    <source>
        <dbReference type="EMBL" id="CAF4411365.1"/>
    </source>
</evidence>
<dbReference type="InterPro" id="IPR036770">
    <property type="entry name" value="Ankyrin_rpt-contain_sf"/>
</dbReference>
<proteinExistence type="predicted"/>
<dbReference type="Pfam" id="PF12796">
    <property type="entry name" value="Ank_2"/>
    <property type="match status" value="1"/>
</dbReference>
<feature type="non-terminal residue" evidence="1">
    <location>
        <position position="1"/>
    </location>
</feature>
<evidence type="ECO:0000313" key="2">
    <source>
        <dbReference type="Proteomes" id="UP000663881"/>
    </source>
</evidence>
<dbReference type="PANTHER" id="PTHR24121">
    <property type="entry name" value="NO MECHANORECEPTOR POTENTIAL C, ISOFORM D-RELATED"/>
    <property type="match status" value="1"/>
</dbReference>
<dbReference type="SMART" id="SM00248">
    <property type="entry name" value="ANK"/>
    <property type="match status" value="2"/>
</dbReference>
<protein>
    <submittedName>
        <fullName evidence="1">Uncharacterized protein</fullName>
    </submittedName>
</protein>
<reference evidence="1" key="1">
    <citation type="submission" date="2021-02" db="EMBL/GenBank/DDBJ databases">
        <authorList>
            <person name="Nowell W R."/>
        </authorList>
    </citation>
    <scope>NUCLEOTIDE SEQUENCE</scope>
</reference>